<comment type="caution">
    <text evidence="1">The sequence shown here is derived from an EMBL/GenBank/DDBJ whole genome shotgun (WGS) entry which is preliminary data.</text>
</comment>
<dbReference type="EMBL" id="PCVG01000029">
    <property type="protein sequence ID" value="PIQ68761.1"/>
    <property type="molecule type" value="Genomic_DNA"/>
</dbReference>
<organism evidence="1 2">
    <name type="scientific">Candidatus Taylorbacteria bacterium CG11_big_fil_rev_8_21_14_0_20_46_11</name>
    <dbReference type="NCBI Taxonomy" id="1975025"/>
    <lineage>
        <taxon>Bacteria</taxon>
        <taxon>Candidatus Tayloriibacteriota</taxon>
    </lineage>
</organism>
<dbReference type="Proteomes" id="UP000229342">
    <property type="component" value="Unassembled WGS sequence"/>
</dbReference>
<dbReference type="AlphaFoldDB" id="A0A2H0KBX7"/>
<gene>
    <name evidence="1" type="ORF">COV91_02315</name>
</gene>
<reference evidence="1 2" key="1">
    <citation type="submission" date="2017-09" db="EMBL/GenBank/DDBJ databases">
        <title>Depth-based differentiation of microbial function through sediment-hosted aquifers and enrichment of novel symbionts in the deep terrestrial subsurface.</title>
        <authorList>
            <person name="Probst A.J."/>
            <person name="Ladd B."/>
            <person name="Jarett J.K."/>
            <person name="Geller-Mcgrath D.E."/>
            <person name="Sieber C.M."/>
            <person name="Emerson J.B."/>
            <person name="Anantharaman K."/>
            <person name="Thomas B.C."/>
            <person name="Malmstrom R."/>
            <person name="Stieglmeier M."/>
            <person name="Klingl A."/>
            <person name="Woyke T."/>
            <person name="Ryan C.M."/>
            <person name="Banfield J.F."/>
        </authorList>
    </citation>
    <scope>NUCLEOTIDE SEQUENCE [LARGE SCALE GENOMIC DNA]</scope>
    <source>
        <strain evidence="1">CG11_big_fil_rev_8_21_14_0_20_46_11</strain>
    </source>
</reference>
<accession>A0A2H0KBX7</accession>
<evidence type="ECO:0000313" key="2">
    <source>
        <dbReference type="Proteomes" id="UP000229342"/>
    </source>
</evidence>
<sequence length="67" mass="7658">MRDFIRDKEVHFSLNRDTLPLGTPEGELRPAVKRRLARIHKDIVAGKNISPVFHTAEAMDAYLDSLK</sequence>
<proteinExistence type="predicted"/>
<evidence type="ECO:0000313" key="1">
    <source>
        <dbReference type="EMBL" id="PIQ68761.1"/>
    </source>
</evidence>
<protein>
    <submittedName>
        <fullName evidence="1">Uncharacterized protein</fullName>
    </submittedName>
</protein>
<name>A0A2H0KBX7_9BACT</name>